<dbReference type="CDD" id="cd01822">
    <property type="entry name" value="Lysophospholipase_L1_like"/>
    <property type="match status" value="1"/>
</dbReference>
<keyword evidence="3" id="KW-1185">Reference proteome</keyword>
<sequence length="228" mass="25448">MRNLNPLHLLFVIVLFLSCGDQKQEQEKPVEEKENKEQSNEEGKTKTILFFGDSLTAGMGLDPNEAFPAVIQARLDSLGFKYNVVNAGLSGETTASGKNRVDWVLNQEVDIFVLELGANDGLRGISPEETRKNLQEIIDHVLKKYPDSQIILAGMQIPPNMGPEYTAAFRSIFPDLAEKNEVKLIPFLLEEVAGNLKLNQEDGIHPTAEGHRILAENVWNVLQPMLKK</sequence>
<dbReference type="SUPFAM" id="SSF52266">
    <property type="entry name" value="SGNH hydrolase"/>
    <property type="match status" value="1"/>
</dbReference>
<dbReference type="Proteomes" id="UP001597100">
    <property type="component" value="Unassembled WGS sequence"/>
</dbReference>
<dbReference type="InterPro" id="IPR036514">
    <property type="entry name" value="SGNH_hydro_sf"/>
</dbReference>
<dbReference type="EMBL" id="JBHTJP010000035">
    <property type="protein sequence ID" value="MFD0977847.1"/>
    <property type="molecule type" value="Genomic_DNA"/>
</dbReference>
<dbReference type="InterPro" id="IPR008265">
    <property type="entry name" value="Lipase_GDSL_AS"/>
</dbReference>
<dbReference type="PANTHER" id="PTHR30383:SF24">
    <property type="entry name" value="THIOESTERASE 1_PROTEASE 1_LYSOPHOSPHOLIPASE L1"/>
    <property type="match status" value="1"/>
</dbReference>
<reference evidence="3" key="1">
    <citation type="journal article" date="2019" name="Int. J. Syst. Evol. Microbiol.">
        <title>The Global Catalogue of Microorganisms (GCM) 10K type strain sequencing project: providing services to taxonomists for standard genome sequencing and annotation.</title>
        <authorList>
            <consortium name="The Broad Institute Genomics Platform"/>
            <consortium name="The Broad Institute Genome Sequencing Center for Infectious Disease"/>
            <person name="Wu L."/>
            <person name="Ma J."/>
        </authorList>
    </citation>
    <scope>NUCLEOTIDE SEQUENCE [LARGE SCALE GENOMIC DNA]</scope>
    <source>
        <strain evidence="3">CCUG 60898</strain>
    </source>
</reference>
<dbReference type="InterPro" id="IPR013830">
    <property type="entry name" value="SGNH_hydro"/>
</dbReference>
<feature type="domain" description="SGNH hydrolase-type esterase" evidence="1">
    <location>
        <begin position="50"/>
        <end position="213"/>
    </location>
</feature>
<dbReference type="RefSeq" id="WP_380740460.1">
    <property type="nucleotide sequence ID" value="NZ_JBHTJP010000035.1"/>
</dbReference>
<dbReference type="PANTHER" id="PTHR30383">
    <property type="entry name" value="THIOESTERASE 1/PROTEASE 1/LYSOPHOSPHOLIPASE L1"/>
    <property type="match status" value="1"/>
</dbReference>
<evidence type="ECO:0000313" key="3">
    <source>
        <dbReference type="Proteomes" id="UP001597100"/>
    </source>
</evidence>
<dbReference type="Pfam" id="PF13472">
    <property type="entry name" value="Lipase_GDSL_2"/>
    <property type="match status" value="1"/>
</dbReference>
<dbReference type="PROSITE" id="PS51257">
    <property type="entry name" value="PROKAR_LIPOPROTEIN"/>
    <property type="match status" value="1"/>
</dbReference>
<evidence type="ECO:0000259" key="1">
    <source>
        <dbReference type="Pfam" id="PF13472"/>
    </source>
</evidence>
<evidence type="ECO:0000313" key="2">
    <source>
        <dbReference type="EMBL" id="MFD0977847.1"/>
    </source>
</evidence>
<dbReference type="InterPro" id="IPR051532">
    <property type="entry name" value="Ester_Hydrolysis_Enzymes"/>
</dbReference>
<dbReference type="Gene3D" id="3.40.50.1110">
    <property type="entry name" value="SGNH hydrolase"/>
    <property type="match status" value="1"/>
</dbReference>
<organism evidence="2 3">
    <name type="scientific">Salinimicrobium gaetbulicola</name>
    <dbReference type="NCBI Taxonomy" id="999702"/>
    <lineage>
        <taxon>Bacteria</taxon>
        <taxon>Pseudomonadati</taxon>
        <taxon>Bacteroidota</taxon>
        <taxon>Flavobacteriia</taxon>
        <taxon>Flavobacteriales</taxon>
        <taxon>Flavobacteriaceae</taxon>
        <taxon>Salinimicrobium</taxon>
    </lineage>
</organism>
<dbReference type="PROSITE" id="PS01098">
    <property type="entry name" value="LIPASE_GDSL_SER"/>
    <property type="match status" value="1"/>
</dbReference>
<protein>
    <submittedName>
        <fullName evidence="2">Arylesterase</fullName>
    </submittedName>
</protein>
<gene>
    <name evidence="2" type="ORF">ACFQ1G_13705</name>
</gene>
<proteinExistence type="predicted"/>
<comment type="caution">
    <text evidence="2">The sequence shown here is derived from an EMBL/GenBank/DDBJ whole genome shotgun (WGS) entry which is preliminary data.</text>
</comment>
<name>A0ABW3IIB2_9FLAO</name>
<accession>A0ABW3IIB2</accession>